<evidence type="ECO:0000313" key="5">
    <source>
        <dbReference type="Proteomes" id="UP000653156"/>
    </source>
</evidence>
<evidence type="ECO:0000256" key="2">
    <source>
        <dbReference type="SAM" id="MobiDB-lite"/>
    </source>
</evidence>
<dbReference type="RefSeq" id="WP_230338571.1">
    <property type="nucleotide sequence ID" value="NZ_CP069798.1"/>
</dbReference>
<accession>A0A892ZK71</accession>
<name>A0A892ZK71_9NEIS</name>
<dbReference type="Proteomes" id="UP000653156">
    <property type="component" value="Chromosome"/>
</dbReference>
<reference evidence="4" key="1">
    <citation type="submission" date="2021-02" db="EMBL/GenBank/DDBJ databases">
        <title>Neisseriaceae sp. 26B isolated from the cloaca of a Common Toad-headed Turtle (Mesoclemmys nasuta).</title>
        <authorList>
            <person name="Spergser J."/>
            <person name="Busse H.-J."/>
        </authorList>
    </citation>
    <scope>NUCLEOTIDE SEQUENCE</scope>
    <source>
        <strain evidence="4">26B</strain>
    </source>
</reference>
<feature type="chain" id="PRO_5034991458" description="Membrane lipoprotein" evidence="3">
    <location>
        <begin position="17"/>
        <end position="190"/>
    </location>
</feature>
<protein>
    <recommendedName>
        <fullName evidence="6">Membrane lipoprotein</fullName>
    </recommendedName>
</protein>
<dbReference type="PROSITE" id="PS51257">
    <property type="entry name" value="PROKAR_LIPOPROTEIN"/>
    <property type="match status" value="1"/>
</dbReference>
<evidence type="ECO:0000256" key="3">
    <source>
        <dbReference type="SAM" id="SignalP"/>
    </source>
</evidence>
<proteinExistence type="predicted"/>
<evidence type="ECO:0000313" key="4">
    <source>
        <dbReference type="EMBL" id="QRQ81279.1"/>
    </source>
</evidence>
<keyword evidence="3" id="KW-0732">Signal</keyword>
<feature type="coiled-coil region" evidence="1">
    <location>
        <begin position="23"/>
        <end position="57"/>
    </location>
</feature>
<feature type="compositionally biased region" description="Basic residues" evidence="2">
    <location>
        <begin position="181"/>
        <end position="190"/>
    </location>
</feature>
<keyword evidence="5" id="KW-1185">Reference proteome</keyword>
<keyword evidence="1" id="KW-0175">Coiled coil</keyword>
<organism evidence="4 5">
    <name type="scientific">Paralysiella testudinis</name>
    <dbReference type="NCBI Taxonomy" id="2809020"/>
    <lineage>
        <taxon>Bacteria</taxon>
        <taxon>Pseudomonadati</taxon>
        <taxon>Pseudomonadota</taxon>
        <taxon>Betaproteobacteria</taxon>
        <taxon>Neisseriales</taxon>
        <taxon>Neisseriaceae</taxon>
        <taxon>Paralysiella</taxon>
    </lineage>
</organism>
<dbReference type="AlphaFoldDB" id="A0A892ZK71"/>
<sequence length="190" mass="21007">MNTRISLIMLTTFALAACGDNSQQKMAQQIEAQQQQIAQQQAQLQAMQQQIQQDDTVYQLAPQAVADTIPAEFQQGNNGEPVTGTDGQQYMYDANTGSWLLYSLVGAAAGAFIGNSLANKFQRAPAGNAAAQRVRTQYHQAQPHRGNPVQTPNTLREQPKSQANNPNYRQIQKAPANQRAPVRRNGFRRR</sequence>
<evidence type="ECO:0008006" key="6">
    <source>
        <dbReference type="Google" id="ProtNLM"/>
    </source>
</evidence>
<dbReference type="KEGG" id="ptes:JQU52_11225"/>
<gene>
    <name evidence="4" type="ORF">JQU52_11225</name>
</gene>
<evidence type="ECO:0000256" key="1">
    <source>
        <dbReference type="SAM" id="Coils"/>
    </source>
</evidence>
<feature type="region of interest" description="Disordered" evidence="2">
    <location>
        <begin position="128"/>
        <end position="190"/>
    </location>
</feature>
<feature type="signal peptide" evidence="3">
    <location>
        <begin position="1"/>
        <end position="16"/>
    </location>
</feature>
<dbReference type="EMBL" id="CP069798">
    <property type="protein sequence ID" value="QRQ81279.1"/>
    <property type="molecule type" value="Genomic_DNA"/>
</dbReference>
<feature type="compositionally biased region" description="Polar residues" evidence="2">
    <location>
        <begin position="148"/>
        <end position="170"/>
    </location>
</feature>